<dbReference type="GeneID" id="72069027"/>
<feature type="transmembrane region" description="Helical" evidence="6">
    <location>
        <begin position="88"/>
        <end position="106"/>
    </location>
</feature>
<feature type="transmembrane region" description="Helical" evidence="6">
    <location>
        <begin position="473"/>
        <end position="495"/>
    </location>
</feature>
<feature type="transmembrane region" description="Helical" evidence="6">
    <location>
        <begin position="126"/>
        <end position="151"/>
    </location>
</feature>
<evidence type="ECO:0000313" key="7">
    <source>
        <dbReference type="EMBL" id="UNI21050.1"/>
    </source>
</evidence>
<evidence type="ECO:0000256" key="4">
    <source>
        <dbReference type="ARBA" id="ARBA00022989"/>
    </source>
</evidence>
<feature type="transmembrane region" description="Helical" evidence="6">
    <location>
        <begin position="258"/>
        <end position="276"/>
    </location>
</feature>
<evidence type="ECO:0000256" key="5">
    <source>
        <dbReference type="ARBA" id="ARBA00023136"/>
    </source>
</evidence>
<dbReference type="PANTHER" id="PTHR19432">
    <property type="entry name" value="SUGAR TRANSPORTER"/>
    <property type="match status" value="1"/>
</dbReference>
<gene>
    <name evidence="7" type="ORF">JDV02_007078</name>
</gene>
<dbReference type="OrthoDB" id="28755at2759"/>
<dbReference type="GO" id="GO:0005886">
    <property type="term" value="C:plasma membrane"/>
    <property type="evidence" value="ECO:0007669"/>
    <property type="project" value="TreeGrafter"/>
</dbReference>
<feature type="transmembrane region" description="Helical" evidence="6">
    <location>
        <begin position="172"/>
        <end position="190"/>
    </location>
</feature>
<keyword evidence="5 6" id="KW-0472">Membrane</keyword>
<reference evidence="7" key="1">
    <citation type="submission" date="2021-11" db="EMBL/GenBank/DDBJ databases">
        <title>Purpureocillium_takamizusanense_genome.</title>
        <authorList>
            <person name="Nguyen N.-H."/>
        </authorList>
    </citation>
    <scope>NUCLEOTIDE SEQUENCE</scope>
    <source>
        <strain evidence="7">PT3</strain>
    </source>
</reference>
<feature type="transmembrane region" description="Helical" evidence="6">
    <location>
        <begin position="312"/>
        <end position="330"/>
    </location>
</feature>
<feature type="transmembrane region" description="Helical" evidence="6">
    <location>
        <begin position="202"/>
        <end position="221"/>
    </location>
</feature>
<comment type="subcellular location">
    <subcellularLocation>
        <location evidence="1">Membrane</location>
        <topology evidence="1">Multi-pass membrane protein</topology>
    </subcellularLocation>
</comment>
<dbReference type="PANTHER" id="PTHR19432:SF76">
    <property type="entry name" value="TRANSPORTER, PUTATIVE (EUROFUNG)-RELATED"/>
    <property type="match status" value="1"/>
</dbReference>
<keyword evidence="4 6" id="KW-1133">Transmembrane helix</keyword>
<keyword evidence="8" id="KW-1185">Reference proteome</keyword>
<protein>
    <recommendedName>
        <fullName evidence="9">Sucrose transport protein</fullName>
    </recommendedName>
</protein>
<feature type="transmembrane region" description="Helical" evidence="6">
    <location>
        <begin position="360"/>
        <end position="380"/>
    </location>
</feature>
<dbReference type="Pfam" id="PF13347">
    <property type="entry name" value="MFS_2"/>
    <property type="match status" value="1"/>
</dbReference>
<proteinExistence type="predicted"/>
<dbReference type="Gene3D" id="1.20.1250.20">
    <property type="entry name" value="MFS general substrate transporter like domains"/>
    <property type="match status" value="1"/>
</dbReference>
<name>A0A9Q8VBZ2_9HYPO</name>
<evidence type="ECO:0008006" key="9">
    <source>
        <dbReference type="Google" id="ProtNLM"/>
    </source>
</evidence>
<feature type="transmembrane region" description="Helical" evidence="6">
    <location>
        <begin position="523"/>
        <end position="542"/>
    </location>
</feature>
<dbReference type="SUPFAM" id="SSF103473">
    <property type="entry name" value="MFS general substrate transporter"/>
    <property type="match status" value="1"/>
</dbReference>
<dbReference type="KEGG" id="ptkz:JDV02_007078"/>
<evidence type="ECO:0000256" key="6">
    <source>
        <dbReference type="SAM" id="Phobius"/>
    </source>
</evidence>
<keyword evidence="2" id="KW-0813">Transport</keyword>
<evidence type="ECO:0000256" key="1">
    <source>
        <dbReference type="ARBA" id="ARBA00004141"/>
    </source>
</evidence>
<feature type="transmembrane region" description="Helical" evidence="6">
    <location>
        <begin position="55"/>
        <end position="76"/>
    </location>
</feature>
<dbReference type="GO" id="GO:0008506">
    <property type="term" value="F:sucrose:proton symporter activity"/>
    <property type="evidence" value="ECO:0007669"/>
    <property type="project" value="TreeGrafter"/>
</dbReference>
<dbReference type="RefSeq" id="XP_047844531.1">
    <property type="nucleotide sequence ID" value="XM_047988533.1"/>
</dbReference>
<organism evidence="7 8">
    <name type="scientific">Purpureocillium takamizusanense</name>
    <dbReference type="NCBI Taxonomy" id="2060973"/>
    <lineage>
        <taxon>Eukaryota</taxon>
        <taxon>Fungi</taxon>
        <taxon>Dikarya</taxon>
        <taxon>Ascomycota</taxon>
        <taxon>Pezizomycotina</taxon>
        <taxon>Sordariomycetes</taxon>
        <taxon>Hypocreomycetidae</taxon>
        <taxon>Hypocreales</taxon>
        <taxon>Ophiocordycipitaceae</taxon>
        <taxon>Purpureocillium</taxon>
    </lineage>
</organism>
<dbReference type="InterPro" id="IPR036259">
    <property type="entry name" value="MFS_trans_sf"/>
</dbReference>
<dbReference type="AlphaFoldDB" id="A0A9Q8VBZ2"/>
<feature type="transmembrane region" description="Helical" evidence="6">
    <location>
        <begin position="16"/>
        <end position="35"/>
    </location>
</feature>
<dbReference type="Proteomes" id="UP000829364">
    <property type="component" value="Chromosome 6"/>
</dbReference>
<accession>A0A9Q8VBZ2</accession>
<feature type="transmembrane region" description="Helical" evidence="6">
    <location>
        <begin position="386"/>
        <end position="409"/>
    </location>
</feature>
<evidence type="ECO:0000313" key="8">
    <source>
        <dbReference type="Proteomes" id="UP000829364"/>
    </source>
</evidence>
<evidence type="ECO:0000256" key="2">
    <source>
        <dbReference type="ARBA" id="ARBA00022448"/>
    </source>
</evidence>
<keyword evidence="3 6" id="KW-0812">Transmembrane</keyword>
<evidence type="ECO:0000256" key="3">
    <source>
        <dbReference type="ARBA" id="ARBA00022692"/>
    </source>
</evidence>
<sequence>MATLVGSASIKGSTETVRMVLLTFATIGITFTWGIEMTYCTPYLLNLGLTKSNTSLIWIAGPLSGLVVQPIAGVIADENTSKWGRRRPLMVVSAVIVALSLLVLGFTRELVGLVFAGGENASRPTIFLAVVALYVVDFAINVVMSCSRSLIVDTLPLEMQQTGAAWASRMSSIGHMIGYAAGSIDLVQMLGTTLGSSQFQQLTVIAALAILGSTAVTCWAVTEKVLVMPKGATQAKGIMQVLRQIWSTVRHLPPRVQAICWAQFWSWIGWFPFLFYNTTWLGETYFRYDAPPEARQSKDALGDMGRIGSTSLFVYSCVTFIGAFALPLLVRSPDEGGFTQRPPQAIAGFVKKLNEKKPDLLTTWICGHLLFAAAMSFAPFARSFRFATFLVCLCGLPWTIAMWAPSALLGVEVNRLSGGGEDGAAYRRLSDEPGIELPNTGDAAVLLEDPMAGADAADVASTAELSGVYFGILNIYTTLPQFCGTFIATIVFSLLEPGKSPELSGDGGGGSADSGREASGPNAIAVCLFIGAMSTVVAAFATHKLRHL</sequence>
<dbReference type="EMBL" id="CP086359">
    <property type="protein sequence ID" value="UNI21050.1"/>
    <property type="molecule type" value="Genomic_DNA"/>
</dbReference>